<proteinExistence type="predicted"/>
<comment type="caution">
    <text evidence="1">The sequence shown here is derived from an EMBL/GenBank/DDBJ whole genome shotgun (WGS) entry which is preliminary data.</text>
</comment>
<name>A0ACC1T5H2_9APHY</name>
<dbReference type="Proteomes" id="UP001148662">
    <property type="component" value="Unassembled WGS sequence"/>
</dbReference>
<keyword evidence="2" id="KW-1185">Reference proteome</keyword>
<dbReference type="EMBL" id="JANHOG010000538">
    <property type="protein sequence ID" value="KAJ3553445.1"/>
    <property type="molecule type" value="Genomic_DNA"/>
</dbReference>
<evidence type="ECO:0000313" key="1">
    <source>
        <dbReference type="EMBL" id="KAJ3553445.1"/>
    </source>
</evidence>
<reference evidence="1" key="1">
    <citation type="submission" date="2022-07" db="EMBL/GenBank/DDBJ databases">
        <title>Genome Sequence of Phlebia brevispora.</title>
        <authorList>
            <person name="Buettner E."/>
        </authorList>
    </citation>
    <scope>NUCLEOTIDE SEQUENCE</scope>
    <source>
        <strain evidence="1">MPL23</strain>
    </source>
</reference>
<sequence length="352" mass="39176">MSASTPDSVSIADYDADLNYNYTAFASFTVVCYELIITFQHEYEFVWKRKWSAATWLFLANRYLVLAVMIAEVVPSSPRVSTSTIIRTVSKQCHPYCHQTCSNPSLQIFASALLELPVVPVAGTFSYASHAWQIIEHSSAFSALRVFALLDHAYIVFAFVLILGVAPFGLDLYYFTVRYASLAMALCTITADIIAIAITWIKTYRHVREASSVGIRVGFGATLLQYGTSPAFLDECRLISIPSEGTLYFIILCISNLAQGLSLFPLFEAIEPANVLLNIFPNIVLSRFLINLRQVDSAPSSSVVRSSQFSTPNFRVPSIPNIIGNLGEPLVHHEENVENEERFNTELGDWEA</sequence>
<evidence type="ECO:0000313" key="2">
    <source>
        <dbReference type="Proteomes" id="UP001148662"/>
    </source>
</evidence>
<gene>
    <name evidence="1" type="ORF">NM688_g3610</name>
</gene>
<organism evidence="1 2">
    <name type="scientific">Phlebia brevispora</name>
    <dbReference type="NCBI Taxonomy" id="194682"/>
    <lineage>
        <taxon>Eukaryota</taxon>
        <taxon>Fungi</taxon>
        <taxon>Dikarya</taxon>
        <taxon>Basidiomycota</taxon>
        <taxon>Agaricomycotina</taxon>
        <taxon>Agaricomycetes</taxon>
        <taxon>Polyporales</taxon>
        <taxon>Meruliaceae</taxon>
        <taxon>Phlebia</taxon>
    </lineage>
</organism>
<accession>A0ACC1T5H2</accession>
<protein>
    <submittedName>
        <fullName evidence="1">Uncharacterized protein</fullName>
    </submittedName>
</protein>